<accession>A0ABV3VN46</accession>
<protein>
    <recommendedName>
        <fullName evidence="3">TetR family transcriptional regulator</fullName>
    </recommendedName>
</protein>
<organism evidence="1 2">
    <name type="scientific">Mycolicibacterium porcinum</name>
    <dbReference type="NCBI Taxonomy" id="39693"/>
    <lineage>
        <taxon>Bacteria</taxon>
        <taxon>Bacillati</taxon>
        <taxon>Actinomycetota</taxon>
        <taxon>Actinomycetes</taxon>
        <taxon>Mycobacteriales</taxon>
        <taxon>Mycobacteriaceae</taxon>
        <taxon>Mycolicibacterium</taxon>
    </lineage>
</organism>
<evidence type="ECO:0008006" key="3">
    <source>
        <dbReference type="Google" id="ProtNLM"/>
    </source>
</evidence>
<dbReference type="Proteomes" id="UP001558474">
    <property type="component" value="Unassembled WGS sequence"/>
</dbReference>
<dbReference type="RefSeq" id="WP_368574490.1">
    <property type="nucleotide sequence ID" value="NZ_JBDLOU010000118.1"/>
</dbReference>
<evidence type="ECO:0000313" key="2">
    <source>
        <dbReference type="Proteomes" id="UP001558474"/>
    </source>
</evidence>
<dbReference type="EMBL" id="JBDLOU010000118">
    <property type="protein sequence ID" value="MEX3742800.1"/>
    <property type="molecule type" value="Genomic_DNA"/>
</dbReference>
<comment type="caution">
    <text evidence="1">The sequence shown here is derived from an EMBL/GenBank/DDBJ whole genome shotgun (WGS) entry which is preliminary data.</text>
</comment>
<name>A0ABV3VN46_9MYCO</name>
<sequence>MTDAESPPSELQHRFLIALNDAITRGGAPGHDTGLGRQTLAAMTLVAHNHPDATAALIADAYDAFNSEHR</sequence>
<proteinExistence type="predicted"/>
<keyword evidence="2" id="KW-1185">Reference proteome</keyword>
<evidence type="ECO:0000313" key="1">
    <source>
        <dbReference type="EMBL" id="MEX3742800.1"/>
    </source>
</evidence>
<gene>
    <name evidence="1" type="ORF">ABFW12_31625</name>
</gene>
<reference evidence="1 2" key="1">
    <citation type="submission" date="2024-04" db="EMBL/GenBank/DDBJ databases">
        <title>Genomic Markers of Mycobacteria.</title>
        <authorList>
            <person name="Soliman M.S."/>
            <person name="Elkholy A."/>
            <person name="Soliman N.S."/>
            <person name="Abbas A."/>
            <person name="Khayrat S."/>
            <person name="Shawky S."/>
        </authorList>
    </citation>
    <scope>NUCLEOTIDE SEQUENCE [LARGE SCALE GENOMIC DNA]</scope>
    <source>
        <strain evidence="1 2">Egy-CU-AM5</strain>
    </source>
</reference>